<evidence type="ECO:0000259" key="1">
    <source>
        <dbReference type="Pfam" id="PF09851"/>
    </source>
</evidence>
<dbReference type="RefSeq" id="WP_111248673.1">
    <property type="nucleotide sequence ID" value="NZ_PIEU01000111.1"/>
</dbReference>
<dbReference type="InterPro" id="IPR018649">
    <property type="entry name" value="SHOCT"/>
</dbReference>
<reference evidence="2 3" key="1">
    <citation type="submission" date="2017-11" db="EMBL/GenBank/DDBJ databases">
        <title>Draft genome sequence of Enterococcus plantarum TRW2 strain isolated from lettuce.</title>
        <authorList>
            <person name="Kim E.B."/>
            <person name="Marco M.L."/>
            <person name="Williams T.R."/>
            <person name="You I.H."/>
        </authorList>
    </citation>
    <scope>NUCLEOTIDE SEQUENCE [LARGE SCALE GENOMIC DNA]</scope>
    <source>
        <strain evidence="2 3">TRW2</strain>
    </source>
</reference>
<protein>
    <recommendedName>
        <fullName evidence="1">SHOCT domain-containing protein</fullName>
    </recommendedName>
</protein>
<organism evidence="2 3">
    <name type="scientific">Enterococcus plantarum</name>
    <dbReference type="NCBI Taxonomy" id="1077675"/>
    <lineage>
        <taxon>Bacteria</taxon>
        <taxon>Bacillati</taxon>
        <taxon>Bacillota</taxon>
        <taxon>Bacilli</taxon>
        <taxon>Lactobacillales</taxon>
        <taxon>Enterococcaceae</taxon>
        <taxon>Enterococcus</taxon>
    </lineage>
</organism>
<dbReference type="Pfam" id="PF09851">
    <property type="entry name" value="SHOCT"/>
    <property type="match status" value="1"/>
</dbReference>
<proteinExistence type="predicted"/>
<dbReference type="AlphaFoldDB" id="A0A2W3YT15"/>
<evidence type="ECO:0000313" key="2">
    <source>
        <dbReference type="EMBL" id="PZL71036.1"/>
    </source>
</evidence>
<dbReference type="Proteomes" id="UP000249828">
    <property type="component" value="Unassembled WGS sequence"/>
</dbReference>
<gene>
    <name evidence="2" type="ORF">CI088_14265</name>
</gene>
<accession>A0A2W3YT15</accession>
<name>A0A2W3YT15_9ENTE</name>
<dbReference type="EMBL" id="PIEU01000111">
    <property type="protein sequence ID" value="PZL71036.1"/>
    <property type="molecule type" value="Genomic_DNA"/>
</dbReference>
<sequence length="257" mass="28193">MVKTCKICEKKIGGLNIFKFTTRDKYTVCFNCVRKAGYSMMVTYADINKLTLEDIKNNKDKIAQKIQVIQEELNDFSPSRDIEGLIEVDMSSGKFRVNGFLTNANIYSINLINGYEIVENGNTVSSGGLGRAAVGAIAFGGAGAIVGAVTGKKTTAAVVESLKIKINLNNLDTPVIYVNLITKATKQSSNNYKSAIRKADTVVATLDILIKQFDKKGSSNSKNESITEEIRNYKQLLDDGIITPAEFEIKKKELLNL</sequence>
<comment type="caution">
    <text evidence="2">The sequence shown here is derived from an EMBL/GenBank/DDBJ whole genome shotgun (WGS) entry which is preliminary data.</text>
</comment>
<keyword evidence="3" id="KW-1185">Reference proteome</keyword>
<evidence type="ECO:0000313" key="3">
    <source>
        <dbReference type="Proteomes" id="UP000249828"/>
    </source>
</evidence>
<feature type="domain" description="SHOCT" evidence="1">
    <location>
        <begin position="228"/>
        <end position="255"/>
    </location>
</feature>